<dbReference type="PRINTS" id="PR00007">
    <property type="entry name" value="COMPLEMNTC1Q"/>
</dbReference>
<evidence type="ECO:0000313" key="6">
    <source>
        <dbReference type="EMBL" id="KAK3587730.1"/>
    </source>
</evidence>
<name>A0AAE0VST5_9BIVA</name>
<keyword evidence="7" id="KW-1185">Reference proteome</keyword>
<evidence type="ECO:0000313" key="7">
    <source>
        <dbReference type="Proteomes" id="UP001195483"/>
    </source>
</evidence>
<dbReference type="PANTHER" id="PTHR22923:SF116">
    <property type="entry name" value="C1Q DOMAIN-CONTAINING PROTEIN"/>
    <property type="match status" value="1"/>
</dbReference>
<evidence type="ECO:0000259" key="5">
    <source>
        <dbReference type="PROSITE" id="PS50871"/>
    </source>
</evidence>
<evidence type="ECO:0000256" key="2">
    <source>
        <dbReference type="ARBA" id="ARBA00022525"/>
    </source>
</evidence>
<comment type="caution">
    <text evidence="6">The sequence shown here is derived from an EMBL/GenBank/DDBJ whole genome shotgun (WGS) entry which is preliminary data.</text>
</comment>
<dbReference type="PROSITE" id="PS50871">
    <property type="entry name" value="C1Q"/>
    <property type="match status" value="1"/>
</dbReference>
<evidence type="ECO:0000256" key="4">
    <source>
        <dbReference type="SAM" id="SignalP"/>
    </source>
</evidence>
<sequence>MSVIFTLTTTVLALLPVCRSNYVGEVPNYKVRFHQILQKIESLETAFLECNRKSETLQQSQWQQENENRLQASKIMQLESRAMMMDANESKVKELEKKLNEAFGVIDKLVKEVEIIKLQRRLANTSSNQLQYCEKCEKHMQSQGKGHTNADKISGNREISSRISKLPRMKRFSGFGKTNVAFSVTMATWHELTLASHELLPFDVVSVNDGNGFDSNLKSFICPVTGIYFFTATITGYIHKFECYIVIDGEEKAVISTGDGPSFEQASSSVVSHCSKGQRVYIFTYNAATAIGYASGRFTVFSGFLITDLESVSS</sequence>
<protein>
    <recommendedName>
        <fullName evidence="5">C1q domain-containing protein</fullName>
    </recommendedName>
</protein>
<dbReference type="InterPro" id="IPR008983">
    <property type="entry name" value="Tumour_necrosis_fac-like_dom"/>
</dbReference>
<gene>
    <name evidence="6" type="ORF">CHS0354_042686</name>
</gene>
<reference evidence="6" key="2">
    <citation type="journal article" date="2021" name="Genome Biol. Evol.">
        <title>Developing a high-quality reference genome for a parasitic bivalve with doubly uniparental inheritance (Bivalvia: Unionida).</title>
        <authorList>
            <person name="Smith C.H."/>
        </authorList>
    </citation>
    <scope>NUCLEOTIDE SEQUENCE</scope>
    <source>
        <strain evidence="6">CHS0354</strain>
        <tissue evidence="6">Mantle</tissue>
    </source>
</reference>
<keyword evidence="3 4" id="KW-0732">Signal</keyword>
<dbReference type="SMART" id="SM00110">
    <property type="entry name" value="C1Q"/>
    <property type="match status" value="1"/>
</dbReference>
<dbReference type="Gene3D" id="2.60.120.40">
    <property type="match status" value="1"/>
</dbReference>
<proteinExistence type="predicted"/>
<dbReference type="Pfam" id="PF00386">
    <property type="entry name" value="C1q"/>
    <property type="match status" value="1"/>
</dbReference>
<feature type="domain" description="C1q" evidence="5">
    <location>
        <begin position="175"/>
        <end position="312"/>
    </location>
</feature>
<dbReference type="Proteomes" id="UP001195483">
    <property type="component" value="Unassembled WGS sequence"/>
</dbReference>
<dbReference type="InterPro" id="IPR050822">
    <property type="entry name" value="Cerebellin_Synaptic_Org"/>
</dbReference>
<accession>A0AAE0VST5</accession>
<evidence type="ECO:0000256" key="3">
    <source>
        <dbReference type="ARBA" id="ARBA00022729"/>
    </source>
</evidence>
<dbReference type="SUPFAM" id="SSF49842">
    <property type="entry name" value="TNF-like"/>
    <property type="match status" value="1"/>
</dbReference>
<reference evidence="6" key="1">
    <citation type="journal article" date="2021" name="Genome Biol. Evol.">
        <title>A High-Quality Reference Genome for a Parasitic Bivalve with Doubly Uniparental Inheritance (Bivalvia: Unionida).</title>
        <authorList>
            <person name="Smith C.H."/>
        </authorList>
    </citation>
    <scope>NUCLEOTIDE SEQUENCE</scope>
    <source>
        <strain evidence="6">CHS0354</strain>
    </source>
</reference>
<reference evidence="6" key="3">
    <citation type="submission" date="2023-05" db="EMBL/GenBank/DDBJ databases">
        <authorList>
            <person name="Smith C.H."/>
        </authorList>
    </citation>
    <scope>NUCLEOTIDE SEQUENCE</scope>
    <source>
        <strain evidence="6">CHS0354</strain>
        <tissue evidence="6">Mantle</tissue>
    </source>
</reference>
<organism evidence="6 7">
    <name type="scientific">Potamilus streckersoni</name>
    <dbReference type="NCBI Taxonomy" id="2493646"/>
    <lineage>
        <taxon>Eukaryota</taxon>
        <taxon>Metazoa</taxon>
        <taxon>Spiralia</taxon>
        <taxon>Lophotrochozoa</taxon>
        <taxon>Mollusca</taxon>
        <taxon>Bivalvia</taxon>
        <taxon>Autobranchia</taxon>
        <taxon>Heteroconchia</taxon>
        <taxon>Palaeoheterodonta</taxon>
        <taxon>Unionida</taxon>
        <taxon>Unionoidea</taxon>
        <taxon>Unionidae</taxon>
        <taxon>Ambleminae</taxon>
        <taxon>Lampsilini</taxon>
        <taxon>Potamilus</taxon>
    </lineage>
</organism>
<dbReference type="PANTHER" id="PTHR22923">
    <property type="entry name" value="CEREBELLIN-RELATED"/>
    <property type="match status" value="1"/>
</dbReference>
<comment type="subcellular location">
    <subcellularLocation>
        <location evidence="1">Secreted</location>
    </subcellularLocation>
</comment>
<dbReference type="AlphaFoldDB" id="A0AAE0VST5"/>
<dbReference type="GO" id="GO:0005576">
    <property type="term" value="C:extracellular region"/>
    <property type="evidence" value="ECO:0007669"/>
    <property type="project" value="UniProtKB-SubCell"/>
</dbReference>
<dbReference type="InterPro" id="IPR001073">
    <property type="entry name" value="C1q_dom"/>
</dbReference>
<feature type="signal peptide" evidence="4">
    <location>
        <begin position="1"/>
        <end position="20"/>
    </location>
</feature>
<keyword evidence="2" id="KW-0964">Secreted</keyword>
<feature type="chain" id="PRO_5041930075" description="C1q domain-containing protein" evidence="4">
    <location>
        <begin position="21"/>
        <end position="314"/>
    </location>
</feature>
<dbReference type="EMBL" id="JAEAOA010002357">
    <property type="protein sequence ID" value="KAK3587730.1"/>
    <property type="molecule type" value="Genomic_DNA"/>
</dbReference>
<evidence type="ECO:0000256" key="1">
    <source>
        <dbReference type="ARBA" id="ARBA00004613"/>
    </source>
</evidence>